<dbReference type="AlphaFoldDB" id="A0A0D0EWV0"/>
<dbReference type="Proteomes" id="UP000032061">
    <property type="component" value="Unassembled WGS sequence"/>
</dbReference>
<sequence length="124" mass="14937">MKQFARNVYEHYTKEFSADEEFNLAYKKVREIKRFYWRLMIYLIVNVAIIVSNLNNDFFQIGNKGAHYGIFDLKTYTIAIIWGIAVLVDAFKVFGPNIFFSKNWEQKKIQKYMDREAQNTNKWE</sequence>
<evidence type="ECO:0000256" key="1">
    <source>
        <dbReference type="SAM" id="Phobius"/>
    </source>
</evidence>
<organism evidence="3 5">
    <name type="scientific">Flavobacterium hibernum</name>
    <dbReference type="NCBI Taxonomy" id="37752"/>
    <lineage>
        <taxon>Bacteria</taxon>
        <taxon>Pseudomonadati</taxon>
        <taxon>Bacteroidota</taxon>
        <taxon>Flavobacteriia</taxon>
        <taxon>Flavobacteriales</taxon>
        <taxon>Flavobacteriaceae</taxon>
        <taxon>Flavobacterium</taxon>
    </lineage>
</organism>
<feature type="transmembrane region" description="Helical" evidence="1">
    <location>
        <begin position="75"/>
        <end position="100"/>
    </location>
</feature>
<proteinExistence type="predicted"/>
<dbReference type="STRING" id="37752.IW18_08500"/>
<dbReference type="Pfam" id="PF13239">
    <property type="entry name" value="2TM"/>
    <property type="match status" value="1"/>
</dbReference>
<dbReference type="EMBL" id="JPRK01000007">
    <property type="protein sequence ID" value="KIO53463.1"/>
    <property type="molecule type" value="Genomic_DNA"/>
</dbReference>
<protein>
    <recommendedName>
        <fullName evidence="2">2TM domain-containing protein</fullName>
    </recommendedName>
</protein>
<reference evidence="4 6" key="2">
    <citation type="submission" date="2016-11" db="EMBL/GenBank/DDBJ databases">
        <title>Whole genomes of Flavobacteriaceae.</title>
        <authorList>
            <person name="Stine C."/>
            <person name="Li C."/>
            <person name="Tadesse D."/>
        </authorList>
    </citation>
    <scope>NUCLEOTIDE SEQUENCE [LARGE SCALE GENOMIC DNA]</scope>
    <source>
        <strain evidence="4 6">ATCC 51468</strain>
    </source>
</reference>
<feature type="transmembrane region" description="Helical" evidence="1">
    <location>
        <begin position="35"/>
        <end position="55"/>
    </location>
</feature>
<dbReference type="OrthoDB" id="1495672at2"/>
<dbReference type="RefSeq" id="WP_041517289.1">
    <property type="nucleotide sequence ID" value="NZ_JPRK01000007.1"/>
</dbReference>
<evidence type="ECO:0000313" key="4">
    <source>
        <dbReference type="EMBL" id="OXA88262.1"/>
    </source>
</evidence>
<dbReference type="EMBL" id="MUGX01000011">
    <property type="protein sequence ID" value="OXA88262.1"/>
    <property type="molecule type" value="Genomic_DNA"/>
</dbReference>
<dbReference type="InterPro" id="IPR025698">
    <property type="entry name" value="2TM_dom"/>
</dbReference>
<keyword evidence="1" id="KW-0812">Transmembrane</keyword>
<dbReference type="Proteomes" id="UP000198302">
    <property type="component" value="Unassembled WGS sequence"/>
</dbReference>
<comment type="caution">
    <text evidence="3">The sequence shown here is derived from an EMBL/GenBank/DDBJ whole genome shotgun (WGS) entry which is preliminary data.</text>
</comment>
<keyword evidence="6" id="KW-1185">Reference proteome</keyword>
<feature type="domain" description="2TM" evidence="2">
    <location>
        <begin position="25"/>
        <end position="114"/>
    </location>
</feature>
<accession>A0A0D0EWV0</accession>
<keyword evidence="1" id="KW-1133">Transmembrane helix</keyword>
<evidence type="ECO:0000313" key="6">
    <source>
        <dbReference type="Proteomes" id="UP000198302"/>
    </source>
</evidence>
<gene>
    <name evidence="4" type="ORF">B0A73_09115</name>
    <name evidence="3" type="ORF">IW18_08500</name>
</gene>
<keyword evidence="1" id="KW-0472">Membrane</keyword>
<evidence type="ECO:0000313" key="5">
    <source>
        <dbReference type="Proteomes" id="UP000032061"/>
    </source>
</evidence>
<evidence type="ECO:0000313" key="3">
    <source>
        <dbReference type="EMBL" id="KIO53463.1"/>
    </source>
</evidence>
<name>A0A0D0EWV0_9FLAO</name>
<reference evidence="3 5" key="1">
    <citation type="submission" date="2015-01" db="EMBL/GenBank/DDBJ databases">
        <title>Genome of Flavobacterium hibernum DSM 12611.</title>
        <authorList>
            <person name="Stropko S.J."/>
            <person name="Pipes S.E."/>
            <person name="Newman J.D."/>
        </authorList>
    </citation>
    <scope>NUCLEOTIDE SEQUENCE [LARGE SCALE GENOMIC DNA]</scope>
    <source>
        <strain evidence="3 5">DSM 12611</strain>
    </source>
</reference>
<evidence type="ECO:0000259" key="2">
    <source>
        <dbReference type="Pfam" id="PF13239"/>
    </source>
</evidence>